<dbReference type="Proteomes" id="UP001152888">
    <property type="component" value="Unassembled WGS sequence"/>
</dbReference>
<keyword evidence="11" id="KW-1185">Reference proteome</keyword>
<keyword evidence="4" id="KW-0552">Olfaction</keyword>
<proteinExistence type="predicted"/>
<protein>
    <submittedName>
        <fullName evidence="10">Uncharacterized protein</fullName>
    </submittedName>
</protein>
<organism evidence="10 11">
    <name type="scientific">Acanthoscelides obtectus</name>
    <name type="common">Bean weevil</name>
    <name type="synonym">Bruchus obtectus</name>
    <dbReference type="NCBI Taxonomy" id="200917"/>
    <lineage>
        <taxon>Eukaryota</taxon>
        <taxon>Metazoa</taxon>
        <taxon>Ecdysozoa</taxon>
        <taxon>Arthropoda</taxon>
        <taxon>Hexapoda</taxon>
        <taxon>Insecta</taxon>
        <taxon>Pterygota</taxon>
        <taxon>Neoptera</taxon>
        <taxon>Endopterygota</taxon>
        <taxon>Coleoptera</taxon>
        <taxon>Polyphaga</taxon>
        <taxon>Cucujiformia</taxon>
        <taxon>Chrysomeloidea</taxon>
        <taxon>Chrysomelidae</taxon>
        <taxon>Bruchinae</taxon>
        <taxon>Bruchini</taxon>
        <taxon>Acanthoscelides</taxon>
    </lineage>
</organism>
<dbReference type="InterPro" id="IPR004117">
    <property type="entry name" value="7tm6_olfct_rcpt"/>
</dbReference>
<evidence type="ECO:0000256" key="1">
    <source>
        <dbReference type="ARBA" id="ARBA00004141"/>
    </source>
</evidence>
<dbReference type="GO" id="GO:0004984">
    <property type="term" value="F:olfactory receptor activity"/>
    <property type="evidence" value="ECO:0007669"/>
    <property type="project" value="InterPro"/>
</dbReference>
<dbReference type="EMBL" id="CAKOFQ010008789">
    <property type="protein sequence ID" value="CAH2015974.1"/>
    <property type="molecule type" value="Genomic_DNA"/>
</dbReference>
<dbReference type="OrthoDB" id="5989507at2759"/>
<keyword evidence="5 9" id="KW-1133">Transmembrane helix</keyword>
<evidence type="ECO:0000256" key="9">
    <source>
        <dbReference type="SAM" id="Phobius"/>
    </source>
</evidence>
<evidence type="ECO:0000256" key="4">
    <source>
        <dbReference type="ARBA" id="ARBA00022725"/>
    </source>
</evidence>
<dbReference type="GO" id="GO:0005549">
    <property type="term" value="F:odorant binding"/>
    <property type="evidence" value="ECO:0007669"/>
    <property type="project" value="InterPro"/>
</dbReference>
<gene>
    <name evidence="10" type="ORF">ACAOBT_LOCUS35069</name>
</gene>
<keyword evidence="8" id="KW-0807">Transducer</keyword>
<feature type="transmembrane region" description="Helical" evidence="9">
    <location>
        <begin position="34"/>
        <end position="56"/>
    </location>
</feature>
<evidence type="ECO:0000256" key="8">
    <source>
        <dbReference type="ARBA" id="ARBA00023224"/>
    </source>
</evidence>
<feature type="non-terminal residue" evidence="10">
    <location>
        <position position="174"/>
    </location>
</feature>
<comment type="subcellular location">
    <subcellularLocation>
        <location evidence="1">Membrane</location>
        <topology evidence="1">Multi-pass membrane protein</topology>
    </subcellularLocation>
</comment>
<evidence type="ECO:0000256" key="6">
    <source>
        <dbReference type="ARBA" id="ARBA00023136"/>
    </source>
</evidence>
<evidence type="ECO:0000256" key="2">
    <source>
        <dbReference type="ARBA" id="ARBA00022606"/>
    </source>
</evidence>
<keyword evidence="7" id="KW-0675">Receptor</keyword>
<evidence type="ECO:0000256" key="3">
    <source>
        <dbReference type="ARBA" id="ARBA00022692"/>
    </source>
</evidence>
<evidence type="ECO:0000313" key="10">
    <source>
        <dbReference type="EMBL" id="CAH2015974.1"/>
    </source>
</evidence>
<evidence type="ECO:0000313" key="11">
    <source>
        <dbReference type="Proteomes" id="UP001152888"/>
    </source>
</evidence>
<evidence type="ECO:0000256" key="7">
    <source>
        <dbReference type="ARBA" id="ARBA00023170"/>
    </source>
</evidence>
<dbReference type="GO" id="GO:0007165">
    <property type="term" value="P:signal transduction"/>
    <property type="evidence" value="ECO:0007669"/>
    <property type="project" value="UniProtKB-KW"/>
</dbReference>
<accession>A0A9P0MNL0</accession>
<dbReference type="GO" id="GO:0016020">
    <property type="term" value="C:membrane"/>
    <property type="evidence" value="ECO:0007669"/>
    <property type="project" value="UniProtKB-SubCell"/>
</dbReference>
<keyword evidence="2" id="KW-0716">Sensory transduction</keyword>
<evidence type="ECO:0000256" key="5">
    <source>
        <dbReference type="ARBA" id="ARBA00022989"/>
    </source>
</evidence>
<keyword evidence="3 9" id="KW-0812">Transmembrane</keyword>
<dbReference type="Pfam" id="PF02949">
    <property type="entry name" value="7tm_6"/>
    <property type="match status" value="1"/>
</dbReference>
<name>A0A9P0MNL0_ACAOB</name>
<sequence>RKNINGSISSGWIHTSKAYKSNLIVFIKRSQRPLVYRTFIFALSLDLFVTAIRWLLRVTTRIWTTCLENEEFKKWGINMNKVKTEYLRVGNGAEDPEIHTEKCILKLGPPHSNDTFDDMLPAILAEYDDIILAGDINVNLLLVCNNLTKCIDSYNLKQVISEPTRITESTHTLS</sequence>
<dbReference type="AlphaFoldDB" id="A0A9P0MNL0"/>
<comment type="caution">
    <text evidence="10">The sequence shown here is derived from an EMBL/GenBank/DDBJ whole genome shotgun (WGS) entry which is preliminary data.</text>
</comment>
<reference evidence="10" key="1">
    <citation type="submission" date="2022-03" db="EMBL/GenBank/DDBJ databases">
        <authorList>
            <person name="Sayadi A."/>
        </authorList>
    </citation>
    <scope>NUCLEOTIDE SEQUENCE</scope>
</reference>
<keyword evidence="6 9" id="KW-0472">Membrane</keyword>